<dbReference type="Pfam" id="PF14494">
    <property type="entry name" value="DUF4436"/>
    <property type="match status" value="1"/>
</dbReference>
<keyword evidence="1" id="KW-0472">Membrane</keyword>
<name>A0A1H3JRH0_9MICO</name>
<feature type="transmembrane region" description="Helical" evidence="1">
    <location>
        <begin position="238"/>
        <end position="256"/>
    </location>
</feature>
<accession>A0A1H3JRH0</accession>
<protein>
    <recommendedName>
        <fullName evidence="4">DUF4436 domain-containing protein</fullName>
    </recommendedName>
</protein>
<feature type="transmembrane region" description="Helical" evidence="1">
    <location>
        <begin position="12"/>
        <end position="32"/>
    </location>
</feature>
<evidence type="ECO:0000256" key="1">
    <source>
        <dbReference type="SAM" id="Phobius"/>
    </source>
</evidence>
<dbReference type="InterPro" id="IPR027948">
    <property type="entry name" value="DUF4436"/>
</dbReference>
<sequence>MPEPTRRRRRWVVPVFVAVAVLLYVVVVLLYARSGRDTTIEAEPGDLDAVTVLMQPSAVNGVGELIVMKTAVNAPDHLLEDGGPTVSDDLGVIITPVDGDQTIDIAKGTIPPTSTMSIFSEGTIEDWPLDRYHTQFAVVAFITVDGAKKLLPTHVQIAGGVPGWNLSGFLTVVPEVGVIPLDDGTTEPIPVVDLTASRSGSTLAFGVLLLGLLVVMPTLVLFVAITAFRGKRKVEASFMSWMGAMLFATIPLRTFLPGSPPIGSWIDFLIVLWVIVGLITGLAIYVAAWMRWGTPATRTPESS</sequence>
<reference evidence="2 3" key="1">
    <citation type="submission" date="2016-10" db="EMBL/GenBank/DDBJ databases">
        <authorList>
            <person name="de Groot N.N."/>
        </authorList>
    </citation>
    <scope>NUCLEOTIDE SEQUENCE [LARGE SCALE GENOMIC DNA]</scope>
    <source>
        <strain evidence="2 3">CGMCC 4.3491</strain>
    </source>
</reference>
<feature type="transmembrane region" description="Helical" evidence="1">
    <location>
        <begin position="268"/>
        <end position="288"/>
    </location>
</feature>
<dbReference type="Proteomes" id="UP000198891">
    <property type="component" value="Unassembled WGS sequence"/>
</dbReference>
<evidence type="ECO:0000313" key="3">
    <source>
        <dbReference type="Proteomes" id="UP000198891"/>
    </source>
</evidence>
<dbReference type="STRING" id="381665.SAMN05216554_0266"/>
<evidence type="ECO:0000313" key="2">
    <source>
        <dbReference type="EMBL" id="SDY41874.1"/>
    </source>
</evidence>
<dbReference type="AlphaFoldDB" id="A0A1H3JRH0"/>
<proteinExistence type="predicted"/>
<feature type="transmembrane region" description="Helical" evidence="1">
    <location>
        <begin position="203"/>
        <end position="226"/>
    </location>
</feature>
<gene>
    <name evidence="2" type="ORF">SAMN05216554_0266</name>
</gene>
<evidence type="ECO:0008006" key="4">
    <source>
        <dbReference type="Google" id="ProtNLM"/>
    </source>
</evidence>
<keyword evidence="1" id="KW-1133">Transmembrane helix</keyword>
<keyword evidence="3" id="KW-1185">Reference proteome</keyword>
<keyword evidence="1" id="KW-0812">Transmembrane</keyword>
<dbReference type="EMBL" id="FNPZ01000001">
    <property type="protein sequence ID" value="SDY41874.1"/>
    <property type="molecule type" value="Genomic_DNA"/>
</dbReference>
<organism evidence="2 3">
    <name type="scientific">Herbiconiux ginsengi</name>
    <dbReference type="NCBI Taxonomy" id="381665"/>
    <lineage>
        <taxon>Bacteria</taxon>
        <taxon>Bacillati</taxon>
        <taxon>Actinomycetota</taxon>
        <taxon>Actinomycetes</taxon>
        <taxon>Micrococcales</taxon>
        <taxon>Microbacteriaceae</taxon>
        <taxon>Herbiconiux</taxon>
    </lineage>
</organism>